<reference evidence="2" key="1">
    <citation type="submission" date="2022-12" db="EMBL/GenBank/DDBJ databases">
        <authorList>
            <person name="Brejova B."/>
        </authorList>
    </citation>
    <scope>NUCLEOTIDE SEQUENCE</scope>
</reference>
<protein>
    <submittedName>
        <fullName evidence="2">Uncharacterized protein</fullName>
    </submittedName>
</protein>
<feature type="coiled-coil region" evidence="1">
    <location>
        <begin position="16"/>
        <end position="63"/>
    </location>
</feature>
<keyword evidence="3" id="KW-1185">Reference proteome</keyword>
<organism evidence="2 3">
    <name type="scientific">Candida verbasci</name>
    <dbReference type="NCBI Taxonomy" id="1227364"/>
    <lineage>
        <taxon>Eukaryota</taxon>
        <taxon>Fungi</taxon>
        <taxon>Dikarya</taxon>
        <taxon>Ascomycota</taxon>
        <taxon>Saccharomycotina</taxon>
        <taxon>Pichiomycetes</taxon>
        <taxon>Debaryomycetaceae</taxon>
        <taxon>Candida/Lodderomyces clade</taxon>
        <taxon>Candida</taxon>
    </lineage>
</organism>
<evidence type="ECO:0000313" key="3">
    <source>
        <dbReference type="Proteomes" id="UP001152885"/>
    </source>
</evidence>
<evidence type="ECO:0000256" key="1">
    <source>
        <dbReference type="SAM" id="Coils"/>
    </source>
</evidence>
<keyword evidence="1" id="KW-0175">Coiled coil</keyword>
<comment type="caution">
    <text evidence="2">The sequence shown here is derived from an EMBL/GenBank/DDBJ whole genome shotgun (WGS) entry which is preliminary data.</text>
</comment>
<name>A0A9W4TXY0_9ASCO</name>
<dbReference type="AlphaFoldDB" id="A0A9W4TXY0"/>
<sequence length="273" mass="30549">MTDSIKRLDILTSQSIQNKERELLAKELEHEKEIEQRLEEERKEAALKKKDEEKAKLESIAKDTNITSTVSTQTFSNNLFDVNDATKSLELSALEPKTIEVNPTSNSIMDIANILNRTVTQSIVGSDLLPENSKTLESFDLPKETESGSPNIECSNSINIEVTNSLDSPESTATGVKIGFGEITEINQPKAVVQQATINVRKNNGGNLSQLATGKKNAYAALQPLYYDYIFDGRRKERSNSENSNLSASSQEVQEHKFIYYDQLFLKKLEPKD</sequence>
<evidence type="ECO:0000313" key="2">
    <source>
        <dbReference type="EMBL" id="CAI5760418.1"/>
    </source>
</evidence>
<proteinExistence type="predicted"/>
<dbReference type="Proteomes" id="UP001152885">
    <property type="component" value="Unassembled WGS sequence"/>
</dbReference>
<dbReference type="EMBL" id="CANTUO010000006">
    <property type="protein sequence ID" value="CAI5760418.1"/>
    <property type="molecule type" value="Genomic_DNA"/>
</dbReference>
<gene>
    <name evidence="2" type="ORF">CANVERA_P4928</name>
</gene>
<accession>A0A9W4TXY0</accession>